<dbReference type="Proteomes" id="UP000801864">
    <property type="component" value="Unassembled WGS sequence"/>
</dbReference>
<organism evidence="7 8">
    <name type="scientific">Trichoderma lentiforme</name>
    <dbReference type="NCBI Taxonomy" id="1567552"/>
    <lineage>
        <taxon>Eukaryota</taxon>
        <taxon>Fungi</taxon>
        <taxon>Dikarya</taxon>
        <taxon>Ascomycota</taxon>
        <taxon>Pezizomycotina</taxon>
        <taxon>Sordariomycetes</taxon>
        <taxon>Hypocreomycetidae</taxon>
        <taxon>Hypocreales</taxon>
        <taxon>Hypocreaceae</taxon>
        <taxon>Trichoderma</taxon>
    </lineage>
</organism>
<comment type="caution">
    <text evidence="7">The sequence shown here is derived from an EMBL/GenBank/DDBJ whole genome shotgun (WGS) entry which is preliminary data.</text>
</comment>
<feature type="transmembrane region" description="Helical" evidence="6">
    <location>
        <begin position="514"/>
        <end position="535"/>
    </location>
</feature>
<dbReference type="InterPro" id="IPR011701">
    <property type="entry name" value="MFS"/>
</dbReference>
<dbReference type="CDD" id="cd02440">
    <property type="entry name" value="AdoMet_MTases"/>
    <property type="match status" value="1"/>
</dbReference>
<proteinExistence type="predicted"/>
<sequence length="829" mass="90229">MPSFEPNGGRLTSSAEELLSYLFYQTHLENHLAGIEYRQRMLEHWKIPSGSSVLEIGCGQGEFTVCLADAVGPAGRVVAVDPAPAGWGTPCVIESQKYLAASPIGGRITFINDTAPNYVASLRQDTLRFDYVLLGHCVWFFEKPHMLQELMKTLQPWARSVLIAEFSFSTSIPAAFPHVLAAQYNSTVEALLGDREEWNIRSPLTPSQMTQAGERAGFRLASHKTMTPSEKNREGSREVRMLLKAKEFEDERQLVEQRHGPRIALMLNGLKDAVAESVERLGGGGIEAVRNMDVWLAKFDVISNTQVGGQMPSVTSTMEDREASESTRLLRSQDGHDSAPQPSLSIVPSARRTILVVAAIQIVLNIGSYISFAAQLAILQDIICKNHYEEGQSLSMDDDRCRVDAVQSEVAFINGWKDVFEMLPAIILAVPYGALADRIGRKRVFLLAIVGIGMNDLWMRMVFWFSNVFPIRAVWFGGLWQIIGAGAASLSSISHVMVADVCPSDQRTTAFSQLQSAIMIAQFIFVPVGGTLVSINPWIPMMISSVVTALGFLGALIFLPETLPSAERDSSSNSVADNHHGDQTSPTGTKHGFQIRWMNLVAGSTAMMKWIKQNSRLVVVLVCFFPWSIGQQASGTLLLQYASKRLNWSLGKASYLVSLGAGINLIVHAAGIPALSTLLLWRLKLHEIAKDKRIAQISGFFLVLGTSIIFAAGSWTILVLGQVVYSMGLAFSVPARSIVTSMVEKRHLAALYTTISVLLYGGMLTGGPLFAGAFGWGLRLGGLWTGMPYLISCGCFALALLAVSTAPAAGKMPHAVDNEDGDSVDSSSL</sequence>
<keyword evidence="4 6" id="KW-0472">Membrane</keyword>
<evidence type="ECO:0000256" key="2">
    <source>
        <dbReference type="ARBA" id="ARBA00022692"/>
    </source>
</evidence>
<feature type="transmembrane region" description="Helical" evidence="6">
    <location>
        <begin position="719"/>
        <end position="739"/>
    </location>
</feature>
<feature type="transmembrane region" description="Helical" evidence="6">
    <location>
        <begin position="655"/>
        <end position="681"/>
    </location>
</feature>
<dbReference type="GO" id="GO:0016020">
    <property type="term" value="C:membrane"/>
    <property type="evidence" value="ECO:0007669"/>
    <property type="project" value="UniProtKB-SubCell"/>
</dbReference>
<dbReference type="EMBL" id="QLNT01000038">
    <property type="protein sequence ID" value="KAF3055349.1"/>
    <property type="molecule type" value="Genomic_DNA"/>
</dbReference>
<keyword evidence="3 6" id="KW-1133">Transmembrane helix</keyword>
<dbReference type="Pfam" id="PF13489">
    <property type="entry name" value="Methyltransf_23"/>
    <property type="match status" value="1"/>
</dbReference>
<evidence type="ECO:0008006" key="9">
    <source>
        <dbReference type="Google" id="ProtNLM"/>
    </source>
</evidence>
<evidence type="ECO:0000256" key="4">
    <source>
        <dbReference type="ARBA" id="ARBA00023136"/>
    </source>
</evidence>
<dbReference type="SUPFAM" id="SSF53335">
    <property type="entry name" value="S-adenosyl-L-methionine-dependent methyltransferases"/>
    <property type="match status" value="1"/>
</dbReference>
<dbReference type="Gene3D" id="3.40.50.150">
    <property type="entry name" value="Vaccinia Virus protein VP39"/>
    <property type="match status" value="1"/>
</dbReference>
<accession>A0A9P4X321</accession>
<feature type="transmembrane region" description="Helical" evidence="6">
    <location>
        <begin position="782"/>
        <end position="803"/>
    </location>
</feature>
<dbReference type="SUPFAM" id="SSF103473">
    <property type="entry name" value="MFS general substrate transporter"/>
    <property type="match status" value="1"/>
</dbReference>
<feature type="region of interest" description="Disordered" evidence="5">
    <location>
        <begin position="569"/>
        <end position="590"/>
    </location>
</feature>
<dbReference type="PANTHER" id="PTHR23507">
    <property type="entry name" value="ZGC:174356"/>
    <property type="match status" value="1"/>
</dbReference>
<feature type="transmembrane region" description="Helical" evidence="6">
    <location>
        <begin position="617"/>
        <end position="643"/>
    </location>
</feature>
<dbReference type="InterPro" id="IPR036259">
    <property type="entry name" value="MFS_trans_sf"/>
</dbReference>
<dbReference type="Pfam" id="PF07690">
    <property type="entry name" value="MFS_1"/>
    <property type="match status" value="1"/>
</dbReference>
<reference evidence="7 8" key="1">
    <citation type="submission" date="2018-06" db="EMBL/GenBank/DDBJ databases">
        <title>Genome analysis of cellulolytic fungus Trichoderma lentiforme CFAM-422.</title>
        <authorList>
            <person name="Steindorff A.S."/>
            <person name="Formighieri E.F."/>
            <person name="Midorikawa G.E.O."/>
            <person name="Tamietti M.S."/>
            <person name="Ramos E.Z."/>
            <person name="Silva A.S."/>
            <person name="Bon E.P.S."/>
            <person name="Mendes T.D."/>
            <person name="Damaso M.C.T."/>
            <person name="Favaro L.C.L."/>
        </authorList>
    </citation>
    <scope>NUCLEOTIDE SEQUENCE [LARGE SCALE GENOMIC DNA]</scope>
    <source>
        <strain evidence="7 8">CFAM-422</strain>
    </source>
</reference>
<dbReference type="InterPro" id="IPR029063">
    <property type="entry name" value="SAM-dependent_MTases_sf"/>
</dbReference>
<evidence type="ECO:0000256" key="1">
    <source>
        <dbReference type="ARBA" id="ARBA00004141"/>
    </source>
</evidence>
<feature type="transmembrane region" description="Helical" evidence="6">
    <location>
        <begin position="478"/>
        <end position="502"/>
    </location>
</feature>
<evidence type="ECO:0000256" key="3">
    <source>
        <dbReference type="ARBA" id="ARBA00022989"/>
    </source>
</evidence>
<feature type="transmembrane region" description="Helical" evidence="6">
    <location>
        <begin position="444"/>
        <end position="466"/>
    </location>
</feature>
<dbReference type="Gene3D" id="1.20.1250.20">
    <property type="entry name" value="MFS general substrate transporter like domains"/>
    <property type="match status" value="1"/>
</dbReference>
<name>A0A9P4X321_9HYPO</name>
<gene>
    <name evidence="7" type="ORF">CFAM422_013182</name>
</gene>
<keyword evidence="2 6" id="KW-0812">Transmembrane</keyword>
<evidence type="ECO:0000313" key="7">
    <source>
        <dbReference type="EMBL" id="KAF3055349.1"/>
    </source>
</evidence>
<evidence type="ECO:0000256" key="5">
    <source>
        <dbReference type="SAM" id="MobiDB-lite"/>
    </source>
</evidence>
<protein>
    <recommendedName>
        <fullName evidence="9">Major facilitator superfamily (MFS) profile domain-containing protein</fullName>
    </recommendedName>
</protein>
<dbReference type="GO" id="GO:0022857">
    <property type="term" value="F:transmembrane transporter activity"/>
    <property type="evidence" value="ECO:0007669"/>
    <property type="project" value="InterPro"/>
</dbReference>
<feature type="transmembrane region" description="Helical" evidence="6">
    <location>
        <begin position="751"/>
        <end position="776"/>
    </location>
</feature>
<evidence type="ECO:0000256" key="6">
    <source>
        <dbReference type="SAM" id="Phobius"/>
    </source>
</evidence>
<feature type="transmembrane region" description="Helical" evidence="6">
    <location>
        <begin position="693"/>
        <end position="713"/>
    </location>
</feature>
<dbReference type="AlphaFoldDB" id="A0A9P4X321"/>
<feature type="transmembrane region" description="Helical" evidence="6">
    <location>
        <begin position="541"/>
        <end position="559"/>
    </location>
</feature>
<dbReference type="PANTHER" id="PTHR23507:SF1">
    <property type="entry name" value="FI18259P1-RELATED"/>
    <property type="match status" value="1"/>
</dbReference>
<keyword evidence="8" id="KW-1185">Reference proteome</keyword>
<evidence type="ECO:0000313" key="8">
    <source>
        <dbReference type="Proteomes" id="UP000801864"/>
    </source>
</evidence>
<feature type="region of interest" description="Disordered" evidence="5">
    <location>
        <begin position="310"/>
        <end position="344"/>
    </location>
</feature>
<feature type="transmembrane region" description="Helical" evidence="6">
    <location>
        <begin position="354"/>
        <end position="379"/>
    </location>
</feature>
<comment type="subcellular location">
    <subcellularLocation>
        <location evidence="1">Membrane</location>
        <topology evidence="1">Multi-pass membrane protein</topology>
    </subcellularLocation>
</comment>